<dbReference type="CDD" id="cd16913">
    <property type="entry name" value="YkuD_like"/>
    <property type="match status" value="1"/>
</dbReference>
<evidence type="ECO:0000313" key="3">
    <source>
        <dbReference type="Proteomes" id="UP000184310"/>
    </source>
</evidence>
<dbReference type="PANTHER" id="PTHR38589:SF1">
    <property type="entry name" value="BLR0621 PROTEIN"/>
    <property type="match status" value="1"/>
</dbReference>
<dbReference type="AlphaFoldDB" id="A0A1M6FCL4"/>
<accession>A0A1M6FCL4</accession>
<name>A0A1M6FCL4_9CLOT</name>
<feature type="compositionally biased region" description="Basic and acidic residues" evidence="1">
    <location>
        <begin position="49"/>
        <end position="120"/>
    </location>
</feature>
<dbReference type="OrthoDB" id="186490at2"/>
<organism evidence="2 3">
    <name type="scientific">Clostridium cavendishii DSM 21758</name>
    <dbReference type="NCBI Taxonomy" id="1121302"/>
    <lineage>
        <taxon>Bacteria</taxon>
        <taxon>Bacillati</taxon>
        <taxon>Bacillota</taxon>
        <taxon>Clostridia</taxon>
        <taxon>Eubacteriales</taxon>
        <taxon>Clostridiaceae</taxon>
        <taxon>Clostridium</taxon>
    </lineage>
</organism>
<protein>
    <submittedName>
        <fullName evidence="2">L,D-peptidoglycan transpeptidase YkuD, ErfK/YbiS/YcfS/YnhG family</fullName>
    </submittedName>
</protein>
<reference evidence="2 3" key="1">
    <citation type="submission" date="2016-11" db="EMBL/GenBank/DDBJ databases">
        <authorList>
            <person name="Jaros S."/>
            <person name="Januszkiewicz K."/>
            <person name="Wedrychowicz H."/>
        </authorList>
    </citation>
    <scope>NUCLEOTIDE SEQUENCE [LARGE SCALE GENOMIC DNA]</scope>
    <source>
        <strain evidence="2 3">DSM 21758</strain>
    </source>
</reference>
<dbReference type="GO" id="GO:0016740">
    <property type="term" value="F:transferase activity"/>
    <property type="evidence" value="ECO:0007669"/>
    <property type="project" value="InterPro"/>
</dbReference>
<dbReference type="PANTHER" id="PTHR38589">
    <property type="entry name" value="BLR0621 PROTEIN"/>
    <property type="match status" value="1"/>
</dbReference>
<evidence type="ECO:0000313" key="2">
    <source>
        <dbReference type="EMBL" id="SHI95386.1"/>
    </source>
</evidence>
<dbReference type="InterPro" id="IPR005490">
    <property type="entry name" value="LD_TPept_cat_dom"/>
</dbReference>
<dbReference type="Proteomes" id="UP000184310">
    <property type="component" value="Unassembled WGS sequence"/>
</dbReference>
<dbReference type="EMBL" id="FQZB01000005">
    <property type="protein sequence ID" value="SHI95386.1"/>
    <property type="molecule type" value="Genomic_DNA"/>
</dbReference>
<evidence type="ECO:0000256" key="1">
    <source>
        <dbReference type="SAM" id="MobiDB-lite"/>
    </source>
</evidence>
<gene>
    <name evidence="2" type="ORF">SAMN02745163_01098</name>
</gene>
<sequence length="333" mass="37502">MKKIMLKKKILFSIIGVFIIASSAVFISVKNDKAAKSAEEQKKLAMKKLEEDNLKEEDKKKDEELKKIEEQKKDEELKKIEEQKKEEELKKEEDKKKEEEKKQQEEAQKVSTNKTDKQEKQNSNTTEKVKTKKGFKNPAFANSSQILLVTANSMGSSSGVAREYEKDSNGEWNVVKGDMAVRLGANGLQYISKRQQSTNKTPAGILNIISAFGVGGNPGCSYSYKKVEENDYWNLNSGSQTYNRLINHNPGGDYEHLASYQAQYKYALVTDYNINQAPNKGGAIFLHCNGRGATGGCVSFNEADMVQVMKWMDSSRNPKVLIIPSGDLGQYYY</sequence>
<proteinExistence type="predicted"/>
<keyword evidence="3" id="KW-1185">Reference proteome</keyword>
<feature type="region of interest" description="Disordered" evidence="1">
    <location>
        <begin position="49"/>
        <end position="136"/>
    </location>
</feature>
<dbReference type="RefSeq" id="WP_072985661.1">
    <property type="nucleotide sequence ID" value="NZ_FQZB01000005.1"/>
</dbReference>